<name>A0A1M4ZBB3_9CLOT</name>
<reference evidence="1 2" key="1">
    <citation type="submission" date="2016-11" db="EMBL/GenBank/DDBJ databases">
        <authorList>
            <person name="Jaros S."/>
            <person name="Januszkiewicz K."/>
            <person name="Wedrychowicz H."/>
        </authorList>
    </citation>
    <scope>NUCLEOTIDE SEQUENCE [LARGE SCALE GENOMIC DNA]</scope>
    <source>
        <strain evidence="1 2">DSM 2631</strain>
    </source>
</reference>
<keyword evidence="2" id="KW-1185">Reference proteome</keyword>
<accession>A0A1M4ZBB3</accession>
<evidence type="ECO:0000313" key="2">
    <source>
        <dbReference type="Proteomes" id="UP000184035"/>
    </source>
</evidence>
<protein>
    <recommendedName>
        <fullName evidence="3">Preprotein translocase subunit SecB</fullName>
    </recommendedName>
</protein>
<proteinExistence type="predicted"/>
<dbReference type="Proteomes" id="UP000184035">
    <property type="component" value="Unassembled WGS sequence"/>
</dbReference>
<dbReference type="STRING" id="1533.SAMN05443638_1411"/>
<sequence>MNNRIIDTQFFMENMEFERIVNDIKAGEINYELNLQYYIHDINENTVSLKVKCDSGFRPSLMFIAKFRYNVVVEFENDITDDEVYKNINDILDSIGSEISCLISILTRSMGGSPLIVPPVVNKISRLDDCN</sequence>
<gene>
    <name evidence="1" type="ORF">SAMN05443638_1411</name>
</gene>
<dbReference type="RefSeq" id="WP_072897746.1">
    <property type="nucleotide sequence ID" value="NZ_FQVM01000041.1"/>
</dbReference>
<evidence type="ECO:0008006" key="3">
    <source>
        <dbReference type="Google" id="ProtNLM"/>
    </source>
</evidence>
<dbReference type="AlphaFoldDB" id="A0A1M4ZBB3"/>
<organism evidence="1 2">
    <name type="scientific">Clostridium fallax</name>
    <dbReference type="NCBI Taxonomy" id="1533"/>
    <lineage>
        <taxon>Bacteria</taxon>
        <taxon>Bacillati</taxon>
        <taxon>Bacillota</taxon>
        <taxon>Clostridia</taxon>
        <taxon>Eubacteriales</taxon>
        <taxon>Clostridiaceae</taxon>
        <taxon>Clostridium</taxon>
    </lineage>
</organism>
<dbReference type="EMBL" id="FQVM01000041">
    <property type="protein sequence ID" value="SHF15062.1"/>
    <property type="molecule type" value="Genomic_DNA"/>
</dbReference>
<evidence type="ECO:0000313" key="1">
    <source>
        <dbReference type="EMBL" id="SHF15062.1"/>
    </source>
</evidence>